<feature type="compositionally biased region" description="Basic and acidic residues" evidence="1">
    <location>
        <begin position="511"/>
        <end position="521"/>
    </location>
</feature>
<dbReference type="AlphaFoldDB" id="A0A8H3W7Y7"/>
<feature type="region of interest" description="Disordered" evidence="1">
    <location>
        <begin position="85"/>
        <end position="109"/>
    </location>
</feature>
<feature type="compositionally biased region" description="Polar residues" evidence="1">
    <location>
        <begin position="622"/>
        <end position="633"/>
    </location>
</feature>
<comment type="caution">
    <text evidence="2">The sequence shown here is derived from an EMBL/GenBank/DDBJ whole genome shotgun (WGS) entry which is preliminary data.</text>
</comment>
<evidence type="ECO:0000256" key="1">
    <source>
        <dbReference type="SAM" id="MobiDB-lite"/>
    </source>
</evidence>
<feature type="compositionally biased region" description="Basic residues" evidence="1">
    <location>
        <begin position="498"/>
        <end position="510"/>
    </location>
</feature>
<evidence type="ECO:0008006" key="4">
    <source>
        <dbReference type="Google" id="ProtNLM"/>
    </source>
</evidence>
<dbReference type="Proteomes" id="UP000434172">
    <property type="component" value="Unassembled WGS sequence"/>
</dbReference>
<reference evidence="2 3" key="1">
    <citation type="submission" date="2019-12" db="EMBL/GenBank/DDBJ databases">
        <title>A genome sequence resource for the geographically widespread anthracnose pathogen Colletotrichum asianum.</title>
        <authorList>
            <person name="Meng Y."/>
        </authorList>
    </citation>
    <scope>NUCLEOTIDE SEQUENCE [LARGE SCALE GENOMIC DNA]</scope>
    <source>
        <strain evidence="2 3">ICMP 18580</strain>
    </source>
</reference>
<organism evidence="2 3">
    <name type="scientific">Colletotrichum asianum</name>
    <dbReference type="NCBI Taxonomy" id="702518"/>
    <lineage>
        <taxon>Eukaryota</taxon>
        <taxon>Fungi</taxon>
        <taxon>Dikarya</taxon>
        <taxon>Ascomycota</taxon>
        <taxon>Pezizomycotina</taxon>
        <taxon>Sordariomycetes</taxon>
        <taxon>Hypocreomycetidae</taxon>
        <taxon>Glomerellales</taxon>
        <taxon>Glomerellaceae</taxon>
        <taxon>Colletotrichum</taxon>
        <taxon>Colletotrichum gloeosporioides species complex</taxon>
    </lineage>
</organism>
<gene>
    <name evidence="2" type="ORF">GQ607_011895</name>
</gene>
<proteinExistence type="predicted"/>
<evidence type="ECO:0000313" key="2">
    <source>
        <dbReference type="EMBL" id="KAF0320811.1"/>
    </source>
</evidence>
<feature type="region of interest" description="Disordered" evidence="1">
    <location>
        <begin position="475"/>
        <end position="706"/>
    </location>
</feature>
<dbReference type="EMBL" id="WOWK01000078">
    <property type="protein sequence ID" value="KAF0320811.1"/>
    <property type="molecule type" value="Genomic_DNA"/>
</dbReference>
<protein>
    <recommendedName>
        <fullName evidence="4">Protein kinase domain-containing protein</fullName>
    </recommendedName>
</protein>
<feature type="compositionally biased region" description="Basic and acidic residues" evidence="1">
    <location>
        <begin position="577"/>
        <end position="590"/>
    </location>
</feature>
<feature type="compositionally biased region" description="Low complexity" evidence="1">
    <location>
        <begin position="658"/>
        <end position="671"/>
    </location>
</feature>
<accession>A0A8H3W7Y7</accession>
<dbReference type="OrthoDB" id="4267316at2759"/>
<keyword evidence="3" id="KW-1185">Reference proteome</keyword>
<sequence length="706" mass="81220">MSYSNWVRPEKVYRDGNVLTLYPYEPTRPHGSGEYHRNPLPQRLPYGHIRDFDTKGDFTKTQVEIQIQDIIRRGVNRTSQIFRCSVSKPPEEQRPATLQEPLPPSRDENGQLLPGQLAAKVFDYDYYESDFGGPWGNDEEADGNHCREHAVYAYYRRKGKTGYPHIMPQFYGSWVIKIRSGSDKSNQPKFRYVGLILIEYIHGYSVENLCLRDRDGDYCSALYPGTQPVGFPSPDGSWLNVTFDVEKRQHVVKEMLHGVVVGMHLGVQHRECEPWNLFVTMRNGLITLEKPRVVLLDHSYTQVWSLTKYARAEGDMHCLQKLPYPPHPIERCSIEALDTLEGWWPPTQRQHPGFSEEKFNEWLCKENVFGPHVEAKSVLDPLLRQKKLWPHKYKKYSTFATLDLIEAKEKEVRGAVASKIIQFARENEDMNLDGRQEEREKAIAQGVCRRATVVMTSDSYSLWLRTQVRKLRETKERELQEAKSREFRETQERERREPKQRKRQKAKARKRQESQERRRQAEAQALSPPPQALTIARADPSHHNPFPASIIHSATPAGTEDRPPQTRVYSRPMSQGDLDRLSRLVEHQVERPIPAVNHPGPEISPATQHQHPSLPVVGPTSRPASSGSSQPTLYSKIHLPRGPPLTSPSLPLRQRFASQSQMSTTPSSSQPAGQENSPELPSFLEMHFEDEEDEYSLEAGDRARRR</sequence>
<feature type="compositionally biased region" description="Basic and acidic residues" evidence="1">
    <location>
        <begin position="475"/>
        <end position="497"/>
    </location>
</feature>
<name>A0A8H3W7Y7_9PEZI</name>
<evidence type="ECO:0000313" key="3">
    <source>
        <dbReference type="Proteomes" id="UP000434172"/>
    </source>
</evidence>